<feature type="compositionally biased region" description="Basic and acidic residues" evidence="1">
    <location>
        <begin position="7"/>
        <end position="23"/>
    </location>
</feature>
<name>A0AAV3YEP9_9GAST</name>
<evidence type="ECO:0000256" key="1">
    <source>
        <dbReference type="SAM" id="MobiDB-lite"/>
    </source>
</evidence>
<dbReference type="AlphaFoldDB" id="A0AAV3YEP9"/>
<gene>
    <name evidence="2" type="ORF">PoB_000713700</name>
</gene>
<organism evidence="2 3">
    <name type="scientific">Plakobranchus ocellatus</name>
    <dbReference type="NCBI Taxonomy" id="259542"/>
    <lineage>
        <taxon>Eukaryota</taxon>
        <taxon>Metazoa</taxon>
        <taxon>Spiralia</taxon>
        <taxon>Lophotrochozoa</taxon>
        <taxon>Mollusca</taxon>
        <taxon>Gastropoda</taxon>
        <taxon>Heterobranchia</taxon>
        <taxon>Euthyneura</taxon>
        <taxon>Panpulmonata</taxon>
        <taxon>Sacoglossa</taxon>
        <taxon>Placobranchoidea</taxon>
        <taxon>Plakobranchidae</taxon>
        <taxon>Plakobranchus</taxon>
    </lineage>
</organism>
<reference evidence="2 3" key="1">
    <citation type="journal article" date="2021" name="Elife">
        <title>Chloroplast acquisition without the gene transfer in kleptoplastic sea slugs, Plakobranchus ocellatus.</title>
        <authorList>
            <person name="Maeda T."/>
            <person name="Takahashi S."/>
            <person name="Yoshida T."/>
            <person name="Shimamura S."/>
            <person name="Takaki Y."/>
            <person name="Nagai Y."/>
            <person name="Toyoda A."/>
            <person name="Suzuki Y."/>
            <person name="Arimoto A."/>
            <person name="Ishii H."/>
            <person name="Satoh N."/>
            <person name="Nishiyama T."/>
            <person name="Hasebe M."/>
            <person name="Maruyama T."/>
            <person name="Minagawa J."/>
            <person name="Obokata J."/>
            <person name="Shigenobu S."/>
        </authorList>
    </citation>
    <scope>NUCLEOTIDE SEQUENCE [LARGE SCALE GENOMIC DNA]</scope>
</reference>
<evidence type="ECO:0000313" key="3">
    <source>
        <dbReference type="Proteomes" id="UP000735302"/>
    </source>
</evidence>
<dbReference type="EMBL" id="BLXT01000825">
    <property type="protein sequence ID" value="GFN80631.1"/>
    <property type="molecule type" value="Genomic_DNA"/>
</dbReference>
<sequence length="118" mass="13367">MPTARGMHGEVDRDQMISPKQDDPAIQGLLGARMIARRGKKDRLLRKDQGSVNRRFVDPGKIAGSGSTTHLQIVCEELQKTQAKQRHHRDQTARRRQLCMGDNVLILLPTELNKFLSQ</sequence>
<feature type="region of interest" description="Disordered" evidence="1">
    <location>
        <begin position="1"/>
        <end position="23"/>
    </location>
</feature>
<dbReference type="Proteomes" id="UP000735302">
    <property type="component" value="Unassembled WGS sequence"/>
</dbReference>
<evidence type="ECO:0000313" key="2">
    <source>
        <dbReference type="EMBL" id="GFN80631.1"/>
    </source>
</evidence>
<accession>A0AAV3YEP9</accession>
<comment type="caution">
    <text evidence="2">The sequence shown here is derived from an EMBL/GenBank/DDBJ whole genome shotgun (WGS) entry which is preliminary data.</text>
</comment>
<keyword evidence="3" id="KW-1185">Reference proteome</keyword>
<proteinExistence type="predicted"/>
<protein>
    <submittedName>
        <fullName evidence="2">Uncharacterized protein</fullName>
    </submittedName>
</protein>